<keyword evidence="4 8" id="KW-0812">Transmembrane</keyword>
<evidence type="ECO:0000256" key="4">
    <source>
        <dbReference type="ARBA" id="ARBA00022692"/>
    </source>
</evidence>
<gene>
    <name evidence="10" type="primary">qutD_3</name>
    <name evidence="10" type="ORF">DBV05_g4557</name>
</gene>
<dbReference type="GO" id="GO:0016020">
    <property type="term" value="C:membrane"/>
    <property type="evidence" value="ECO:0007669"/>
    <property type="project" value="UniProtKB-SubCell"/>
</dbReference>
<dbReference type="OrthoDB" id="5296287at2759"/>
<keyword evidence="6 8" id="KW-0472">Membrane</keyword>
<evidence type="ECO:0000256" key="5">
    <source>
        <dbReference type="ARBA" id="ARBA00022989"/>
    </source>
</evidence>
<keyword evidence="5 8" id="KW-1133">Transmembrane helix</keyword>
<comment type="subcellular location">
    <subcellularLocation>
        <location evidence="1">Membrane</location>
        <topology evidence="1">Multi-pass membrane protein</topology>
    </subcellularLocation>
</comment>
<dbReference type="InterPro" id="IPR005828">
    <property type="entry name" value="MFS_sugar_transport-like"/>
</dbReference>
<feature type="transmembrane region" description="Helical" evidence="8">
    <location>
        <begin position="102"/>
        <end position="123"/>
    </location>
</feature>
<name>A0A5N5DGB3_9PEZI</name>
<evidence type="ECO:0000313" key="11">
    <source>
        <dbReference type="Proteomes" id="UP000325902"/>
    </source>
</evidence>
<dbReference type="PANTHER" id="PTHR48022">
    <property type="entry name" value="PLASTIDIC GLUCOSE TRANSPORTER 4"/>
    <property type="match status" value="1"/>
</dbReference>
<feature type="transmembrane region" description="Helical" evidence="8">
    <location>
        <begin position="460"/>
        <end position="479"/>
    </location>
</feature>
<feature type="transmembrane region" description="Helical" evidence="8">
    <location>
        <begin position="392"/>
        <end position="415"/>
    </location>
</feature>
<feature type="transmembrane region" description="Helical" evidence="8">
    <location>
        <begin position="200"/>
        <end position="217"/>
    </location>
</feature>
<feature type="transmembrane region" description="Helical" evidence="8">
    <location>
        <begin position="427"/>
        <end position="448"/>
    </location>
</feature>
<reference evidence="10 11" key="1">
    <citation type="journal article" date="2019" name="Sci. Rep.">
        <title>A multi-omics analysis of the grapevine pathogen Lasiodiplodia theobromae reveals that temperature affects the expression of virulence- and pathogenicity-related genes.</title>
        <authorList>
            <person name="Felix C."/>
            <person name="Meneses R."/>
            <person name="Goncalves M.F.M."/>
            <person name="Tilleman L."/>
            <person name="Duarte A.S."/>
            <person name="Jorrin-Novo J.V."/>
            <person name="Van de Peer Y."/>
            <person name="Deforce D."/>
            <person name="Van Nieuwerburgh F."/>
            <person name="Esteves A.C."/>
            <person name="Alves A."/>
        </authorList>
    </citation>
    <scope>NUCLEOTIDE SEQUENCE [LARGE SCALE GENOMIC DNA]</scope>
    <source>
        <strain evidence="10 11">LA-SOL3</strain>
    </source>
</reference>
<feature type="transmembrane region" description="Helical" evidence="8">
    <location>
        <begin position="129"/>
        <end position="151"/>
    </location>
</feature>
<dbReference type="PROSITE" id="PS00217">
    <property type="entry name" value="SUGAR_TRANSPORT_2"/>
    <property type="match status" value="1"/>
</dbReference>
<evidence type="ECO:0000256" key="3">
    <source>
        <dbReference type="ARBA" id="ARBA00022448"/>
    </source>
</evidence>
<sequence length="539" mass="59143">MGAAGGWVSKDALATTPKEVLRFRIWITVLWASCCGGLHGVNTANISGIMSMKPFKEDFGTADMTTDQVTNWSGWAVSSMLLGQLVGVLISGPVGERWGRKACIWIAATSYLIGAILMAANFGSLPELIVGRVLSGLGSGFGMTIGAIYIAEVAPKAVRGAMSTLYNVNIMCGVAGSYWINYWALLHLPSSSPWQWRTPMILQVIPAICLFAGLLVFPETPRYLAMCGRLEDTKTALLNLRGIPEDHPYFVEEYEELVTKVYADQEAERGMKAFKTLFELCGTDESIRKRLIFVMIIQTLFIFSGGNSITYYAPTILKSMGLNSEQILLFTAIYGCVKVISVLLYAVFLSDRFGRRPLLLIGATLNLCCLIYLSAFLGLADTANSGPTVASWFAIVAICIFAVGYGFGWAPVFSLTTSEICPTRSRGAIVTVAFGYQNVLNFLISRFFPNMTVTMHAWGPFALFAAFTAVGVVWVWLAFPECKGRSMETMDQLFVRKWWQVGRLQGKEKGLGEAMMVADEEGEKDPEKMGPVANHVEKI</sequence>
<protein>
    <submittedName>
        <fullName evidence="10">Putative quinate permease</fullName>
    </submittedName>
</protein>
<accession>A0A5N5DGB3</accession>
<dbReference type="InterPro" id="IPR020846">
    <property type="entry name" value="MFS_dom"/>
</dbReference>
<evidence type="ECO:0000256" key="2">
    <source>
        <dbReference type="ARBA" id="ARBA00010992"/>
    </source>
</evidence>
<evidence type="ECO:0000313" key="10">
    <source>
        <dbReference type="EMBL" id="KAB2576795.1"/>
    </source>
</evidence>
<dbReference type="SUPFAM" id="SSF103473">
    <property type="entry name" value="MFS general substrate transporter"/>
    <property type="match status" value="1"/>
</dbReference>
<feature type="transmembrane region" description="Helical" evidence="8">
    <location>
        <begin position="72"/>
        <end position="90"/>
    </location>
</feature>
<dbReference type="InterPro" id="IPR050360">
    <property type="entry name" value="MFS_Sugar_Transporters"/>
</dbReference>
<evidence type="ECO:0000259" key="9">
    <source>
        <dbReference type="PROSITE" id="PS50850"/>
    </source>
</evidence>
<dbReference type="GO" id="GO:0005351">
    <property type="term" value="F:carbohydrate:proton symporter activity"/>
    <property type="evidence" value="ECO:0007669"/>
    <property type="project" value="TreeGrafter"/>
</dbReference>
<dbReference type="PROSITE" id="PS50850">
    <property type="entry name" value="MFS"/>
    <property type="match status" value="1"/>
</dbReference>
<dbReference type="Proteomes" id="UP000325902">
    <property type="component" value="Unassembled WGS sequence"/>
</dbReference>
<evidence type="ECO:0000256" key="7">
    <source>
        <dbReference type="RuleBase" id="RU003346"/>
    </source>
</evidence>
<dbReference type="InterPro" id="IPR036259">
    <property type="entry name" value="MFS_trans_sf"/>
</dbReference>
<dbReference type="AlphaFoldDB" id="A0A5N5DGB3"/>
<feature type="transmembrane region" description="Helical" evidence="8">
    <location>
        <begin position="163"/>
        <end position="180"/>
    </location>
</feature>
<dbReference type="Pfam" id="PF00083">
    <property type="entry name" value="Sugar_tr"/>
    <property type="match status" value="1"/>
</dbReference>
<organism evidence="10 11">
    <name type="scientific">Lasiodiplodia theobromae</name>
    <dbReference type="NCBI Taxonomy" id="45133"/>
    <lineage>
        <taxon>Eukaryota</taxon>
        <taxon>Fungi</taxon>
        <taxon>Dikarya</taxon>
        <taxon>Ascomycota</taxon>
        <taxon>Pezizomycotina</taxon>
        <taxon>Dothideomycetes</taxon>
        <taxon>Dothideomycetes incertae sedis</taxon>
        <taxon>Botryosphaeriales</taxon>
        <taxon>Botryosphaeriaceae</taxon>
        <taxon>Lasiodiplodia</taxon>
    </lineage>
</organism>
<evidence type="ECO:0000256" key="6">
    <source>
        <dbReference type="ARBA" id="ARBA00023136"/>
    </source>
</evidence>
<evidence type="ECO:0000256" key="8">
    <source>
        <dbReference type="SAM" id="Phobius"/>
    </source>
</evidence>
<keyword evidence="11" id="KW-1185">Reference proteome</keyword>
<dbReference type="PANTHER" id="PTHR48022:SF23">
    <property type="entry name" value="MAJOR FACILITATOR SUPERFAMILY (MFS) PROFILE DOMAIN-CONTAINING PROTEIN"/>
    <property type="match status" value="1"/>
</dbReference>
<dbReference type="InterPro" id="IPR003663">
    <property type="entry name" value="Sugar/inositol_transpt"/>
</dbReference>
<dbReference type="PROSITE" id="PS00216">
    <property type="entry name" value="SUGAR_TRANSPORT_1"/>
    <property type="match status" value="1"/>
</dbReference>
<dbReference type="Gene3D" id="1.20.1250.20">
    <property type="entry name" value="MFS general substrate transporter like domains"/>
    <property type="match status" value="1"/>
</dbReference>
<dbReference type="EMBL" id="VCHE01000021">
    <property type="protein sequence ID" value="KAB2576795.1"/>
    <property type="molecule type" value="Genomic_DNA"/>
</dbReference>
<comment type="caution">
    <text evidence="10">The sequence shown here is derived from an EMBL/GenBank/DDBJ whole genome shotgun (WGS) entry which is preliminary data.</text>
</comment>
<comment type="similarity">
    <text evidence="2 7">Belongs to the major facilitator superfamily. Sugar transporter (TC 2.A.1.1) family.</text>
</comment>
<keyword evidence="3 7" id="KW-0813">Transport</keyword>
<feature type="transmembrane region" description="Helical" evidence="8">
    <location>
        <begin position="358"/>
        <end position="380"/>
    </location>
</feature>
<dbReference type="NCBIfam" id="TIGR00879">
    <property type="entry name" value="SP"/>
    <property type="match status" value="1"/>
</dbReference>
<feature type="transmembrane region" description="Helical" evidence="8">
    <location>
        <begin position="326"/>
        <end position="346"/>
    </location>
</feature>
<dbReference type="InterPro" id="IPR005829">
    <property type="entry name" value="Sugar_transporter_CS"/>
</dbReference>
<proteinExistence type="inferred from homology"/>
<evidence type="ECO:0000256" key="1">
    <source>
        <dbReference type="ARBA" id="ARBA00004141"/>
    </source>
</evidence>
<feature type="domain" description="Major facilitator superfamily (MFS) profile" evidence="9">
    <location>
        <begin position="28"/>
        <end position="483"/>
    </location>
</feature>
<feature type="transmembrane region" description="Helical" evidence="8">
    <location>
        <begin position="291"/>
        <end position="314"/>
    </location>
</feature>